<organism evidence="1">
    <name type="scientific">Gongylonema pulchrum</name>
    <dbReference type="NCBI Taxonomy" id="637853"/>
    <lineage>
        <taxon>Eukaryota</taxon>
        <taxon>Metazoa</taxon>
        <taxon>Ecdysozoa</taxon>
        <taxon>Nematoda</taxon>
        <taxon>Chromadorea</taxon>
        <taxon>Rhabditida</taxon>
        <taxon>Spirurina</taxon>
        <taxon>Spiruromorpha</taxon>
        <taxon>Spiruroidea</taxon>
        <taxon>Gongylonematidae</taxon>
        <taxon>Gongylonema</taxon>
    </lineage>
</organism>
<dbReference type="WBParaSite" id="GPUH_0002505001-mRNA-1">
    <property type="protein sequence ID" value="GPUH_0002505001-mRNA-1"/>
    <property type="gene ID" value="GPUH_0002505001"/>
</dbReference>
<sequence length="136" mass="16279">LLLAARQYEHYARNQSLADSREPLQLFFSLSSLMEQMPIQGDDTKAAWILLLDRFERWIDVRTIDGKSNDIDDTHIQLRRKLTSQAGFGSLPRFYNRFLFTDEDQVVIRFREREMFGKNVVYKEKEQEWPYDKVVK</sequence>
<dbReference type="AlphaFoldDB" id="A0A183EVM9"/>
<evidence type="ECO:0000313" key="1">
    <source>
        <dbReference type="WBParaSite" id="GPUH_0002505001-mRNA-1"/>
    </source>
</evidence>
<accession>A0A183EVM9</accession>
<name>A0A183EVM9_9BILA</name>
<proteinExistence type="predicted"/>
<protein>
    <submittedName>
        <fullName evidence="1">Reverse transcriptase domain-containing protein</fullName>
    </submittedName>
</protein>
<reference evidence="1" key="1">
    <citation type="submission" date="2016-06" db="UniProtKB">
        <authorList>
            <consortium name="WormBaseParasite"/>
        </authorList>
    </citation>
    <scope>IDENTIFICATION</scope>
</reference>